<protein>
    <submittedName>
        <fullName evidence="1">Uncharacterized protein</fullName>
    </submittedName>
</protein>
<name>A0A8S5QJG5_9CAUD</name>
<proteinExistence type="predicted"/>
<sequence length="253" mass="29131">MMVAAGTGPTNALLPDGTRTSAKEIKKLLGYPQLLAWQNEQKELLEWVEYKRAHPECPCKLIVDSSAYSAWTRGLEVNLDEYIEFINKIEDVVYWFAELDKIPGKFGEIHTPEELAEAPEFSWRNYLYMIEHVKCPKKILPIFHQGEDFKYLRQMLEFRFPDGSHIEYIGISPDNGLSVSKKIPWYEEVWKIIKASSNPNVLTHNFGMTTINIIEQYPSMSSDSTSWVRYGAFGSIIIVINGRAKRVYVSERG</sequence>
<evidence type="ECO:0000313" key="1">
    <source>
        <dbReference type="EMBL" id="DAE18979.1"/>
    </source>
</evidence>
<accession>A0A8S5QJG5</accession>
<organism evidence="1">
    <name type="scientific">Siphoviridae sp. ctiOl67</name>
    <dbReference type="NCBI Taxonomy" id="2825622"/>
    <lineage>
        <taxon>Viruses</taxon>
        <taxon>Duplodnaviria</taxon>
        <taxon>Heunggongvirae</taxon>
        <taxon>Uroviricota</taxon>
        <taxon>Caudoviricetes</taxon>
    </lineage>
</organism>
<reference evidence="1" key="1">
    <citation type="journal article" date="2021" name="Proc. Natl. Acad. Sci. U.S.A.">
        <title>A Catalog of Tens of Thousands of Viruses from Human Metagenomes Reveals Hidden Associations with Chronic Diseases.</title>
        <authorList>
            <person name="Tisza M.J."/>
            <person name="Buck C.B."/>
        </authorList>
    </citation>
    <scope>NUCLEOTIDE SEQUENCE</scope>
    <source>
        <strain evidence="1">CtiOl67</strain>
    </source>
</reference>
<dbReference type="EMBL" id="BK015666">
    <property type="protein sequence ID" value="DAE18979.1"/>
    <property type="molecule type" value="Genomic_DNA"/>
</dbReference>